<organism evidence="6 7">
    <name type="scientific">Trichomonas vaginalis (strain ATCC PRA-98 / G3)</name>
    <dbReference type="NCBI Taxonomy" id="412133"/>
    <lineage>
        <taxon>Eukaryota</taxon>
        <taxon>Metamonada</taxon>
        <taxon>Parabasalia</taxon>
        <taxon>Trichomonadida</taxon>
        <taxon>Trichomonadidae</taxon>
        <taxon>Trichomonas</taxon>
    </lineage>
</organism>
<dbReference type="InterPro" id="IPR004344">
    <property type="entry name" value="TTL/TTLL_fam"/>
</dbReference>
<dbReference type="PANTHER" id="PTHR12241:SF145">
    <property type="entry name" value="TUBULIN POLYGLUTAMYLASE TTLL5"/>
    <property type="match status" value="1"/>
</dbReference>
<dbReference type="PROSITE" id="PS51221">
    <property type="entry name" value="TTL"/>
    <property type="match status" value="1"/>
</dbReference>
<evidence type="ECO:0000256" key="3">
    <source>
        <dbReference type="ARBA" id="ARBA00022840"/>
    </source>
</evidence>
<evidence type="ECO:0000313" key="6">
    <source>
        <dbReference type="EMBL" id="EAY17696.1"/>
    </source>
</evidence>
<dbReference type="Proteomes" id="UP000001542">
    <property type="component" value="Unassembled WGS sequence"/>
</dbReference>
<protein>
    <recommendedName>
        <fullName evidence="4">Tubulin--tyrosine ligase-like protein 5</fullName>
    </recommendedName>
</protein>
<dbReference type="VEuPathDB" id="TrichDB:TVAG_170080"/>
<sequence length="494" mass="57954">MEEIIKLYDSVPLPYKYVNVPRPNEPQNKSSYPIAYYVNQVITNLTRSGFKHCGFAVTEDNRTWNASWGRQYQADEYQRCKSWQKINHFAGAFLMGRKDNLHNRMTELAKRGPGLADFYPKSYLLPNDKDAFAKAYEKTKLWIVKPSASSRGRGIHLVCSEKDPIPTQAGIVQTYIERPMLITKRKFDIRLYALITSCNPLRIYMHHSGLARFCTHPYDINGDYQDDHMHLTNFSINKEDDQFKRCDDGVEHIEDSKWSLPFFLKHLRDTGINTDMIMEKLEHVTIMTVIAGMSEIRKYHEKLIPHRHASYEMYGIDIMLDDQMNPHFIEINISPSMSGLDSKLDQEIKFPLQLDLLRMARIIDCNPKLKNPCPAVDMIDQEWRETMTKKRVSDIQSGVDGWEDPNFGDLTMIRDYVEEQPILGGFRRVFPKRKTMDRFIPAFGELTYRDRMFQSWIRKDNQGRLDAVMKNFEAYKNEIQRITKDSQIIMKNMQ</sequence>
<dbReference type="KEGG" id="tva:4775714"/>
<evidence type="ECO:0000256" key="4">
    <source>
        <dbReference type="ARBA" id="ARBA00041448"/>
    </source>
</evidence>
<dbReference type="GO" id="GO:0036064">
    <property type="term" value="C:ciliary basal body"/>
    <property type="evidence" value="ECO:0000318"/>
    <property type="project" value="GO_Central"/>
</dbReference>
<dbReference type="EMBL" id="DS113227">
    <property type="protein sequence ID" value="EAY17696.1"/>
    <property type="molecule type" value="Genomic_DNA"/>
</dbReference>
<dbReference type="FunCoup" id="A2DPF2">
    <property type="interactions" value="1"/>
</dbReference>
<dbReference type="GO" id="GO:0005524">
    <property type="term" value="F:ATP binding"/>
    <property type="evidence" value="ECO:0007669"/>
    <property type="project" value="UniProtKB-KW"/>
</dbReference>
<gene>
    <name evidence="6" type="ORF">TVAG_170080</name>
</gene>
<keyword evidence="1 6" id="KW-0436">Ligase</keyword>
<evidence type="ECO:0000256" key="2">
    <source>
        <dbReference type="ARBA" id="ARBA00022741"/>
    </source>
</evidence>
<reference evidence="6" key="1">
    <citation type="submission" date="2006-10" db="EMBL/GenBank/DDBJ databases">
        <authorList>
            <person name="Amadeo P."/>
            <person name="Zhao Q."/>
            <person name="Wortman J."/>
            <person name="Fraser-Liggett C."/>
            <person name="Carlton J."/>
        </authorList>
    </citation>
    <scope>NUCLEOTIDE SEQUENCE</scope>
    <source>
        <strain evidence="6">G3</strain>
    </source>
</reference>
<dbReference type="PANTHER" id="PTHR12241">
    <property type="entry name" value="TUBULIN POLYGLUTAMYLASE"/>
    <property type="match status" value="1"/>
</dbReference>
<keyword evidence="7" id="KW-1185">Reference proteome</keyword>
<evidence type="ECO:0000256" key="1">
    <source>
        <dbReference type="ARBA" id="ARBA00022598"/>
    </source>
</evidence>
<dbReference type="SUPFAM" id="SSF56059">
    <property type="entry name" value="Glutathione synthetase ATP-binding domain-like"/>
    <property type="match status" value="1"/>
</dbReference>
<proteinExistence type="predicted"/>
<keyword evidence="3" id="KW-0067">ATP-binding</keyword>
<dbReference type="AlphaFoldDB" id="A2DPF2"/>
<comment type="catalytic activity">
    <reaction evidence="5">
        <text>L-glutamyl-[protein] + L-glutamate + ATP = gamma-L-glutamyl-L-glutamyl-[protein] + ADP + phosphate + H(+)</text>
        <dbReference type="Rhea" id="RHEA:60144"/>
        <dbReference type="Rhea" id="RHEA-COMP:10208"/>
        <dbReference type="Rhea" id="RHEA-COMP:15517"/>
        <dbReference type="ChEBI" id="CHEBI:15378"/>
        <dbReference type="ChEBI" id="CHEBI:29973"/>
        <dbReference type="ChEBI" id="CHEBI:29985"/>
        <dbReference type="ChEBI" id="CHEBI:30616"/>
        <dbReference type="ChEBI" id="CHEBI:43474"/>
        <dbReference type="ChEBI" id="CHEBI:143622"/>
        <dbReference type="ChEBI" id="CHEBI:456216"/>
    </reaction>
    <physiologicalReaction direction="left-to-right" evidence="5">
        <dbReference type="Rhea" id="RHEA:60145"/>
    </physiologicalReaction>
</comment>
<keyword evidence="2" id="KW-0547">Nucleotide-binding</keyword>
<dbReference type="eggNOG" id="KOG2156">
    <property type="taxonomic scope" value="Eukaryota"/>
</dbReference>
<evidence type="ECO:0000313" key="7">
    <source>
        <dbReference type="Proteomes" id="UP000001542"/>
    </source>
</evidence>
<accession>A2DPF2</accession>
<dbReference type="GO" id="GO:0070740">
    <property type="term" value="F:tubulin-glutamic acid ligase activity"/>
    <property type="evidence" value="ECO:0000318"/>
    <property type="project" value="GO_Central"/>
</dbReference>
<evidence type="ECO:0000256" key="5">
    <source>
        <dbReference type="ARBA" id="ARBA00049274"/>
    </source>
</evidence>
<dbReference type="OrthoDB" id="2016263at2759"/>
<dbReference type="Pfam" id="PF03133">
    <property type="entry name" value="TTL"/>
    <property type="match status" value="1"/>
</dbReference>
<dbReference type="VEuPathDB" id="TrichDB:TVAGG3_0680840"/>
<name>A2DPF2_TRIV3</name>
<dbReference type="RefSeq" id="XP_001329831.1">
    <property type="nucleotide sequence ID" value="XM_001329796.1"/>
</dbReference>
<dbReference type="GO" id="GO:0000226">
    <property type="term" value="P:microtubule cytoskeleton organization"/>
    <property type="evidence" value="ECO:0000318"/>
    <property type="project" value="GO_Central"/>
</dbReference>
<dbReference type="GO" id="GO:0015631">
    <property type="term" value="F:tubulin binding"/>
    <property type="evidence" value="ECO:0000318"/>
    <property type="project" value="GO_Central"/>
</dbReference>
<dbReference type="SMR" id="A2DPF2"/>
<dbReference type="InParanoid" id="A2DPF2"/>
<dbReference type="Gene3D" id="3.30.470.20">
    <property type="entry name" value="ATP-grasp fold, B domain"/>
    <property type="match status" value="1"/>
</dbReference>
<reference evidence="6" key="2">
    <citation type="journal article" date="2007" name="Science">
        <title>Draft genome sequence of the sexually transmitted pathogen Trichomonas vaginalis.</title>
        <authorList>
            <person name="Carlton J.M."/>
            <person name="Hirt R.P."/>
            <person name="Silva J.C."/>
            <person name="Delcher A.L."/>
            <person name="Schatz M."/>
            <person name="Zhao Q."/>
            <person name="Wortman J.R."/>
            <person name="Bidwell S.L."/>
            <person name="Alsmark U.C.M."/>
            <person name="Besteiro S."/>
            <person name="Sicheritz-Ponten T."/>
            <person name="Noel C.J."/>
            <person name="Dacks J.B."/>
            <person name="Foster P.G."/>
            <person name="Simillion C."/>
            <person name="Van de Peer Y."/>
            <person name="Miranda-Saavedra D."/>
            <person name="Barton G.J."/>
            <person name="Westrop G.D."/>
            <person name="Mueller S."/>
            <person name="Dessi D."/>
            <person name="Fiori P.L."/>
            <person name="Ren Q."/>
            <person name="Paulsen I."/>
            <person name="Zhang H."/>
            <person name="Bastida-Corcuera F.D."/>
            <person name="Simoes-Barbosa A."/>
            <person name="Brown M.T."/>
            <person name="Hayes R.D."/>
            <person name="Mukherjee M."/>
            <person name="Okumura C.Y."/>
            <person name="Schneider R."/>
            <person name="Smith A.J."/>
            <person name="Vanacova S."/>
            <person name="Villalvazo M."/>
            <person name="Haas B.J."/>
            <person name="Pertea M."/>
            <person name="Feldblyum T.V."/>
            <person name="Utterback T.R."/>
            <person name="Shu C.L."/>
            <person name="Osoegawa K."/>
            <person name="de Jong P.J."/>
            <person name="Hrdy I."/>
            <person name="Horvathova L."/>
            <person name="Zubacova Z."/>
            <person name="Dolezal P."/>
            <person name="Malik S.B."/>
            <person name="Logsdon J.M. Jr."/>
            <person name="Henze K."/>
            <person name="Gupta A."/>
            <person name="Wang C.C."/>
            <person name="Dunne R.L."/>
            <person name="Upcroft J.A."/>
            <person name="Upcroft P."/>
            <person name="White O."/>
            <person name="Salzberg S.L."/>
            <person name="Tang P."/>
            <person name="Chiu C.-H."/>
            <person name="Lee Y.-S."/>
            <person name="Embley T.M."/>
            <person name="Coombs G.H."/>
            <person name="Mottram J.C."/>
            <person name="Tachezy J."/>
            <person name="Fraser-Liggett C.M."/>
            <person name="Johnson P.J."/>
        </authorList>
    </citation>
    <scope>NUCLEOTIDE SEQUENCE [LARGE SCALE GENOMIC DNA]</scope>
    <source>
        <strain evidence="6">G3</strain>
    </source>
</reference>